<dbReference type="OMA" id="KFMMALQ"/>
<organism evidence="8 9">
    <name type="scientific">Folsomia candida</name>
    <name type="common">Springtail</name>
    <dbReference type="NCBI Taxonomy" id="158441"/>
    <lineage>
        <taxon>Eukaryota</taxon>
        <taxon>Metazoa</taxon>
        <taxon>Ecdysozoa</taxon>
        <taxon>Arthropoda</taxon>
        <taxon>Hexapoda</taxon>
        <taxon>Collembola</taxon>
        <taxon>Entomobryomorpha</taxon>
        <taxon>Isotomoidea</taxon>
        <taxon>Isotomidae</taxon>
        <taxon>Proisotominae</taxon>
        <taxon>Folsomia</taxon>
    </lineage>
</organism>
<dbReference type="InterPro" id="IPR001902">
    <property type="entry name" value="SLC26A/SulP_fam"/>
</dbReference>
<feature type="transmembrane region" description="Helical" evidence="6">
    <location>
        <begin position="529"/>
        <end position="561"/>
    </location>
</feature>
<dbReference type="GO" id="GO:0016020">
    <property type="term" value="C:membrane"/>
    <property type="evidence" value="ECO:0007669"/>
    <property type="project" value="UniProtKB-SubCell"/>
</dbReference>
<dbReference type="InterPro" id="IPR036513">
    <property type="entry name" value="STAS_dom_sf"/>
</dbReference>
<gene>
    <name evidence="8" type="ORF">Fcan01_07284</name>
</gene>
<dbReference type="PROSITE" id="PS50801">
    <property type="entry name" value="STAS"/>
    <property type="match status" value="1"/>
</dbReference>
<keyword evidence="4 6" id="KW-0472">Membrane</keyword>
<keyword evidence="3 6" id="KW-1133">Transmembrane helix</keyword>
<accession>A0A226EHF5</accession>
<feature type="transmembrane region" description="Helical" evidence="6">
    <location>
        <begin position="269"/>
        <end position="289"/>
    </location>
</feature>
<evidence type="ECO:0000313" key="8">
    <source>
        <dbReference type="EMBL" id="OXA56688.1"/>
    </source>
</evidence>
<evidence type="ECO:0000259" key="7">
    <source>
        <dbReference type="PROSITE" id="PS50801"/>
    </source>
</evidence>
<evidence type="ECO:0000256" key="6">
    <source>
        <dbReference type="SAM" id="Phobius"/>
    </source>
</evidence>
<feature type="compositionally biased region" description="Basic and acidic residues" evidence="5">
    <location>
        <begin position="7"/>
        <end position="20"/>
    </location>
</feature>
<keyword evidence="2 6" id="KW-0812">Transmembrane</keyword>
<dbReference type="CDD" id="cd07042">
    <property type="entry name" value="STAS_SulP_like_sulfate_transporter"/>
    <property type="match status" value="1"/>
</dbReference>
<dbReference type="AlphaFoldDB" id="A0A226EHF5"/>
<feature type="transmembrane region" description="Helical" evidence="6">
    <location>
        <begin position="435"/>
        <end position="457"/>
    </location>
</feature>
<dbReference type="OrthoDB" id="288203at2759"/>
<evidence type="ECO:0000256" key="3">
    <source>
        <dbReference type="ARBA" id="ARBA00022989"/>
    </source>
</evidence>
<comment type="subcellular location">
    <subcellularLocation>
        <location evidence="1">Membrane</location>
        <topology evidence="1">Multi-pass membrane protein</topology>
    </subcellularLocation>
</comment>
<proteinExistence type="predicted"/>
<dbReference type="PANTHER" id="PTHR11814">
    <property type="entry name" value="SULFATE TRANSPORTER"/>
    <property type="match status" value="1"/>
</dbReference>
<dbReference type="Pfam" id="PF00916">
    <property type="entry name" value="Sulfate_transp"/>
    <property type="match status" value="1"/>
</dbReference>
<name>A0A226EHF5_FOLCA</name>
<dbReference type="STRING" id="158441.A0A226EHF5"/>
<evidence type="ECO:0000256" key="1">
    <source>
        <dbReference type="ARBA" id="ARBA00004141"/>
    </source>
</evidence>
<feature type="transmembrane region" description="Helical" evidence="6">
    <location>
        <begin position="309"/>
        <end position="334"/>
    </location>
</feature>
<feature type="transmembrane region" description="Helical" evidence="6">
    <location>
        <begin position="399"/>
        <end position="423"/>
    </location>
</feature>
<sequence>MKRHRERSSLTKEEGEEHEQIRLVHTPDLPVTIVKMNDFSAAKDQANFVMKHNNSFCNTATDMSNEYLEKASPPNPRKIYADCILRASESQKSSIKSSMRCKCTPLEWFLTLFPIFSWLPKYNWRTDLSFDLVAGTTICVMHIPQGMAYALLGNLQPIIGIYMAFFPIIVYSFMGTSRHVSMGTFAVVCLMTGKVATERMASYAAVQLKLNDSALLSELYLTDDETTPGSPYTSEQIATVISFSVGIWQILMGTLRLGSLSVLLSAELVSGFTTGAAVHVLTSQIRNLLGLSLPRRNGLFKIPLTYVDIMWNFGNINVTAVLFSVFTISSLVIFNEVLKPIAARKIPFPIPIELFTIIIGTLVSKYWITSKEYGFPIVNHIPTGLPTPSLPPIEILPDVIVDSFVIALVAFVISVSMAKIFAIKHNYQINPNQELIANGTSNFVGSLFMCAPISASLSRSLIQEQVGGKSQIAGLFSCSLIVIVLLWIGPFFETLPHCVLSAMIVVALKGMFLQFLDLPKAYNESLLNAVVWVAAFIATVLLDIEYGLGVGLIFSICTLIFTSNKPHINVLGTYADSNVYVDASMTQAKEIPGIKIVKYTGSLNFATIELFVEKLQLIIPPTEPKRKKGANNLGGIIVSTISKEKINDNVSIDDNLCDFHPAMVQLQESISWIILDFSSVSSIDPAGVKALKSLTKTYLKKDIQLIFVGCAPSLFQVMERCELLSQAGIEHFFSTVHDAVTFCCVPNFEQINNNANQAMSPDSINIDCVTTNVPYQVIQNSIFEKIPNNT</sequence>
<dbReference type="SUPFAM" id="SSF52091">
    <property type="entry name" value="SpoIIaa-like"/>
    <property type="match status" value="1"/>
</dbReference>
<evidence type="ECO:0000313" key="9">
    <source>
        <dbReference type="Proteomes" id="UP000198287"/>
    </source>
</evidence>
<dbReference type="NCBIfam" id="TIGR00815">
    <property type="entry name" value="sulP"/>
    <property type="match status" value="1"/>
</dbReference>
<feature type="transmembrane region" description="Helical" evidence="6">
    <location>
        <begin position="159"/>
        <end position="176"/>
    </location>
</feature>
<dbReference type="Pfam" id="PF01740">
    <property type="entry name" value="STAS"/>
    <property type="match status" value="1"/>
</dbReference>
<feature type="transmembrane region" description="Helical" evidence="6">
    <location>
        <begin position="472"/>
        <end position="492"/>
    </location>
</feature>
<feature type="transmembrane region" description="Helical" evidence="6">
    <location>
        <begin position="346"/>
        <end position="368"/>
    </location>
</feature>
<evidence type="ECO:0000256" key="5">
    <source>
        <dbReference type="SAM" id="MobiDB-lite"/>
    </source>
</evidence>
<evidence type="ECO:0000256" key="4">
    <source>
        <dbReference type="ARBA" id="ARBA00023136"/>
    </source>
</evidence>
<feature type="transmembrane region" description="Helical" evidence="6">
    <location>
        <begin position="499"/>
        <end position="517"/>
    </location>
</feature>
<keyword evidence="9" id="KW-1185">Reference proteome</keyword>
<dbReference type="InterPro" id="IPR011547">
    <property type="entry name" value="SLC26A/SulP_dom"/>
</dbReference>
<dbReference type="Proteomes" id="UP000198287">
    <property type="component" value="Unassembled WGS sequence"/>
</dbReference>
<feature type="region of interest" description="Disordered" evidence="5">
    <location>
        <begin position="1"/>
        <end position="20"/>
    </location>
</feature>
<dbReference type="EMBL" id="LNIX01000003">
    <property type="protein sequence ID" value="OXA56688.1"/>
    <property type="molecule type" value="Genomic_DNA"/>
</dbReference>
<protein>
    <submittedName>
        <fullName evidence="8">Prestin</fullName>
    </submittedName>
</protein>
<comment type="caution">
    <text evidence="8">The sequence shown here is derived from an EMBL/GenBank/DDBJ whole genome shotgun (WGS) entry which is preliminary data.</text>
</comment>
<evidence type="ECO:0000256" key="2">
    <source>
        <dbReference type="ARBA" id="ARBA00022692"/>
    </source>
</evidence>
<dbReference type="Gene3D" id="3.30.750.24">
    <property type="entry name" value="STAS domain"/>
    <property type="match status" value="1"/>
</dbReference>
<dbReference type="InterPro" id="IPR002645">
    <property type="entry name" value="STAS_dom"/>
</dbReference>
<feature type="domain" description="STAS" evidence="7">
    <location>
        <begin position="584"/>
        <end position="743"/>
    </location>
</feature>
<reference evidence="8 9" key="1">
    <citation type="submission" date="2015-12" db="EMBL/GenBank/DDBJ databases">
        <title>The genome of Folsomia candida.</title>
        <authorList>
            <person name="Faddeeva A."/>
            <person name="Derks M.F."/>
            <person name="Anvar Y."/>
            <person name="Smit S."/>
            <person name="Van Straalen N."/>
            <person name="Roelofs D."/>
        </authorList>
    </citation>
    <scope>NUCLEOTIDE SEQUENCE [LARGE SCALE GENOMIC DNA]</scope>
    <source>
        <strain evidence="8 9">VU population</strain>
        <tissue evidence="8">Whole body</tissue>
    </source>
</reference>
<dbReference type="GO" id="GO:0055085">
    <property type="term" value="P:transmembrane transport"/>
    <property type="evidence" value="ECO:0007669"/>
    <property type="project" value="InterPro"/>
</dbReference>